<accession>A0A521APB7</accession>
<protein>
    <recommendedName>
        <fullName evidence="4">Outer membrane protein beta-barrel domain-containing protein</fullName>
    </recommendedName>
</protein>
<dbReference type="AlphaFoldDB" id="A0A521APB7"/>
<reference evidence="2 3" key="1">
    <citation type="submission" date="2017-05" db="EMBL/GenBank/DDBJ databases">
        <authorList>
            <person name="Varghese N."/>
            <person name="Submissions S."/>
        </authorList>
    </citation>
    <scope>NUCLEOTIDE SEQUENCE [LARGE SCALE GENOMIC DNA]</scope>
    <source>
        <strain evidence="2 3">DSM 21194</strain>
    </source>
</reference>
<evidence type="ECO:0000313" key="2">
    <source>
        <dbReference type="EMBL" id="SMO36645.1"/>
    </source>
</evidence>
<dbReference type="EMBL" id="FXTH01000001">
    <property type="protein sequence ID" value="SMO36645.1"/>
    <property type="molecule type" value="Genomic_DNA"/>
</dbReference>
<keyword evidence="3" id="KW-1185">Reference proteome</keyword>
<keyword evidence="1" id="KW-0732">Signal</keyword>
<evidence type="ECO:0000313" key="3">
    <source>
        <dbReference type="Proteomes" id="UP000317593"/>
    </source>
</evidence>
<name>A0A521APB7_9BACT</name>
<sequence>MLRKATAFFLFLLSMAAAGRAQQSSYEQIRLDASGALSLLDNSFSRHWESSPGFHIGTRINYHAGNLEAGVRYSNYSARDPAYDEASFSAYFIYIGWEYPFRLARQLTFAPGLRFGNTFLAFRNPATYPAAGVWAEYVFDSHESEFAYELFGRLEYKLGNSPWHLHSSFSYNRTLTYHPLPVGLLSLGISRSLSTPSWLKNFLQ</sequence>
<dbReference type="OrthoDB" id="9829021at2"/>
<dbReference type="RefSeq" id="WP_142712720.1">
    <property type="nucleotide sequence ID" value="NZ_FXTH01000001.1"/>
</dbReference>
<evidence type="ECO:0000256" key="1">
    <source>
        <dbReference type="SAM" id="SignalP"/>
    </source>
</evidence>
<evidence type="ECO:0008006" key="4">
    <source>
        <dbReference type="Google" id="ProtNLM"/>
    </source>
</evidence>
<feature type="chain" id="PRO_5021882319" description="Outer membrane protein beta-barrel domain-containing protein" evidence="1">
    <location>
        <begin position="21"/>
        <end position="204"/>
    </location>
</feature>
<organism evidence="2 3">
    <name type="scientific">Fodinibius sediminis</name>
    <dbReference type="NCBI Taxonomy" id="1214077"/>
    <lineage>
        <taxon>Bacteria</taxon>
        <taxon>Pseudomonadati</taxon>
        <taxon>Balneolota</taxon>
        <taxon>Balneolia</taxon>
        <taxon>Balneolales</taxon>
        <taxon>Balneolaceae</taxon>
        <taxon>Fodinibius</taxon>
    </lineage>
</organism>
<proteinExistence type="predicted"/>
<gene>
    <name evidence="2" type="ORF">SAMN06265218_101257</name>
</gene>
<feature type="signal peptide" evidence="1">
    <location>
        <begin position="1"/>
        <end position="20"/>
    </location>
</feature>
<dbReference type="Proteomes" id="UP000317593">
    <property type="component" value="Unassembled WGS sequence"/>
</dbReference>